<reference evidence="1 2" key="1">
    <citation type="submission" date="2017-11" db="EMBL/GenBank/DDBJ databases">
        <title>Infants hospitalized years apart are colonized by the same room-sourced microbial strains.</title>
        <authorList>
            <person name="Brooks B."/>
            <person name="Olm M.R."/>
            <person name="Firek B.A."/>
            <person name="Baker R."/>
            <person name="Thomas B.C."/>
            <person name="Morowitz M.J."/>
            <person name="Banfield J.F."/>
        </authorList>
    </citation>
    <scope>NUCLEOTIDE SEQUENCE [LARGE SCALE GENOMIC DNA]</scope>
    <source>
        <strain evidence="1">S2_003_000_R3_20</strain>
    </source>
</reference>
<proteinExistence type="predicted"/>
<evidence type="ECO:0000313" key="2">
    <source>
        <dbReference type="Proteomes" id="UP000249282"/>
    </source>
</evidence>
<accession>A0A2W5RSP8</accession>
<comment type="caution">
    <text evidence="1">The sequence shown here is derived from an EMBL/GenBank/DDBJ whole genome shotgun (WGS) entry which is preliminary data.</text>
</comment>
<gene>
    <name evidence="1" type="ORF">DI542_04450</name>
</gene>
<sequence length="120" mass="14272">MTSNPKLGPHEEIELELMKVNQKKIALFDFFPEEFREPCGNGEINLIFSKIKSRLKDLEIDVYIFYIHNEKDNAYRLLELINKQLNITKINIDLEREIGHLLGYKEKDIDFYIDKIQKAK</sequence>
<evidence type="ECO:0000313" key="1">
    <source>
        <dbReference type="EMBL" id="PZQ92696.1"/>
    </source>
</evidence>
<dbReference type="EMBL" id="QFQJ01000014">
    <property type="protein sequence ID" value="PZQ92696.1"/>
    <property type="molecule type" value="Genomic_DNA"/>
</dbReference>
<evidence type="ECO:0008006" key="3">
    <source>
        <dbReference type="Google" id="ProtNLM"/>
    </source>
</evidence>
<organism evidence="1 2">
    <name type="scientific">Acinetobacter johnsonii</name>
    <dbReference type="NCBI Taxonomy" id="40214"/>
    <lineage>
        <taxon>Bacteria</taxon>
        <taxon>Pseudomonadati</taxon>
        <taxon>Pseudomonadota</taxon>
        <taxon>Gammaproteobacteria</taxon>
        <taxon>Moraxellales</taxon>
        <taxon>Moraxellaceae</taxon>
        <taxon>Acinetobacter</taxon>
    </lineage>
</organism>
<name>A0A2W5RSP8_ACIJO</name>
<protein>
    <recommendedName>
        <fullName evidence="3">Hemocin immunity protein</fullName>
    </recommendedName>
</protein>
<dbReference type="Proteomes" id="UP000249282">
    <property type="component" value="Unassembled WGS sequence"/>
</dbReference>
<dbReference type="AlphaFoldDB" id="A0A2W5RSP8"/>
<dbReference type="RefSeq" id="WP_062035360.1">
    <property type="nucleotide sequence ID" value="NZ_JAOCHB010000004.1"/>
</dbReference>